<feature type="compositionally biased region" description="Polar residues" evidence="8">
    <location>
        <begin position="36"/>
        <end position="61"/>
    </location>
</feature>
<dbReference type="GO" id="GO:0003677">
    <property type="term" value="F:DNA binding"/>
    <property type="evidence" value="ECO:0007669"/>
    <property type="project" value="InterPro"/>
</dbReference>
<dbReference type="GO" id="GO:0009360">
    <property type="term" value="C:DNA polymerase III complex"/>
    <property type="evidence" value="ECO:0007669"/>
    <property type="project" value="InterPro"/>
</dbReference>
<dbReference type="PANTHER" id="PTHR11669">
    <property type="entry name" value="REPLICATION FACTOR C / DNA POLYMERASE III GAMMA-TAU SUBUNIT"/>
    <property type="match status" value="1"/>
</dbReference>
<dbReference type="SUPFAM" id="SSF48019">
    <property type="entry name" value="post-AAA+ oligomerization domain-like"/>
    <property type="match status" value="1"/>
</dbReference>
<evidence type="ECO:0000256" key="3">
    <source>
        <dbReference type="ARBA" id="ARBA00022741"/>
    </source>
</evidence>
<dbReference type="AlphaFoldDB" id="A0AAN8WFH7"/>
<evidence type="ECO:0000256" key="2">
    <source>
        <dbReference type="ARBA" id="ARBA00022723"/>
    </source>
</evidence>
<dbReference type="GO" id="GO:0046872">
    <property type="term" value="F:metal ion binding"/>
    <property type="evidence" value="ECO:0007669"/>
    <property type="project" value="UniProtKB-KW"/>
</dbReference>
<feature type="region of interest" description="Disordered" evidence="8">
    <location>
        <begin position="804"/>
        <end position="863"/>
    </location>
</feature>
<dbReference type="Pfam" id="PF12169">
    <property type="entry name" value="DNA_pol3_gamma3"/>
    <property type="match status" value="1"/>
</dbReference>
<dbReference type="NCBIfam" id="TIGR02397">
    <property type="entry name" value="dnaX_nterm"/>
    <property type="match status" value="1"/>
</dbReference>
<dbReference type="InterPro" id="IPR045085">
    <property type="entry name" value="HLD_clamp_pol_III_gamma_tau"/>
</dbReference>
<dbReference type="InterPro" id="IPR054506">
    <property type="entry name" value="DnaA_N-like_STI"/>
</dbReference>
<feature type="region of interest" description="Disordered" evidence="8">
    <location>
        <begin position="169"/>
        <end position="192"/>
    </location>
</feature>
<feature type="domain" description="AAA+ ATPase" evidence="9">
    <location>
        <begin position="483"/>
        <end position="633"/>
    </location>
</feature>
<proteinExistence type="inferred from homology"/>
<comment type="similarity">
    <text evidence="1">Belongs to the DnaX/STICHEL family.</text>
</comment>
<dbReference type="CDD" id="cd18137">
    <property type="entry name" value="HLD_clamp_pol_III_gamma_tau"/>
    <property type="match status" value="1"/>
</dbReference>
<dbReference type="FunFam" id="1.10.8.60:FF:000013">
    <property type="entry name" value="DNA polymerase III subunit gamma/tau"/>
    <property type="match status" value="1"/>
</dbReference>
<dbReference type="GO" id="GO:0006261">
    <property type="term" value="P:DNA-templated DNA replication"/>
    <property type="evidence" value="ECO:0007669"/>
    <property type="project" value="TreeGrafter"/>
</dbReference>
<organism evidence="10 11">
    <name type="scientific">Dillenia turbinata</name>
    <dbReference type="NCBI Taxonomy" id="194707"/>
    <lineage>
        <taxon>Eukaryota</taxon>
        <taxon>Viridiplantae</taxon>
        <taxon>Streptophyta</taxon>
        <taxon>Embryophyta</taxon>
        <taxon>Tracheophyta</taxon>
        <taxon>Spermatophyta</taxon>
        <taxon>Magnoliopsida</taxon>
        <taxon>eudicotyledons</taxon>
        <taxon>Gunneridae</taxon>
        <taxon>Pentapetalae</taxon>
        <taxon>Dilleniales</taxon>
        <taxon>Dilleniaceae</taxon>
        <taxon>Dillenia</taxon>
    </lineage>
</organism>
<dbReference type="InterPro" id="IPR050238">
    <property type="entry name" value="DNA_Rep/Repair_Clamp_Loader"/>
</dbReference>
<keyword evidence="2" id="KW-0479">Metal-binding</keyword>
<feature type="compositionally biased region" description="Basic residues" evidence="8">
    <location>
        <begin position="169"/>
        <end position="183"/>
    </location>
</feature>
<dbReference type="InterPro" id="IPR008921">
    <property type="entry name" value="DNA_pol3_clamp-load_cplx_C"/>
</dbReference>
<keyword evidence="5" id="KW-0067">ATP-binding</keyword>
<dbReference type="InterPro" id="IPR012763">
    <property type="entry name" value="DNA_pol_III_sug/sutau_N"/>
</dbReference>
<comment type="caution">
    <text evidence="10">The sequence shown here is derived from an EMBL/GenBank/DDBJ whole genome shotgun (WGS) entry which is preliminary data.</text>
</comment>
<dbReference type="SMART" id="SM00382">
    <property type="entry name" value="AAA"/>
    <property type="match status" value="1"/>
</dbReference>
<dbReference type="InterPro" id="IPR003593">
    <property type="entry name" value="AAA+_ATPase"/>
</dbReference>
<evidence type="ECO:0000256" key="6">
    <source>
        <dbReference type="ARBA" id="ARBA00023054"/>
    </source>
</evidence>
<feature type="coiled-coil region" evidence="7">
    <location>
        <begin position="759"/>
        <end position="789"/>
    </location>
</feature>
<evidence type="ECO:0000313" key="10">
    <source>
        <dbReference type="EMBL" id="KAK6945658.1"/>
    </source>
</evidence>
<evidence type="ECO:0000313" key="11">
    <source>
        <dbReference type="Proteomes" id="UP001370490"/>
    </source>
</evidence>
<dbReference type="Gene3D" id="1.10.8.60">
    <property type="match status" value="1"/>
</dbReference>
<dbReference type="GO" id="GO:0005524">
    <property type="term" value="F:ATP binding"/>
    <property type="evidence" value="ECO:0007669"/>
    <property type="project" value="UniProtKB-KW"/>
</dbReference>
<keyword evidence="4" id="KW-0862">Zinc</keyword>
<dbReference type="Pfam" id="PF23007">
    <property type="entry name" value="DnaA_N-like_STI"/>
    <property type="match status" value="1"/>
</dbReference>
<feature type="compositionally biased region" description="Low complexity" evidence="8">
    <location>
        <begin position="115"/>
        <end position="128"/>
    </location>
</feature>
<dbReference type="PANTHER" id="PTHR11669:SF63">
    <property type="entry name" value="PROTEIN STICHEL"/>
    <property type="match status" value="1"/>
</dbReference>
<feature type="region of interest" description="Disordered" evidence="8">
    <location>
        <begin position="33"/>
        <end position="68"/>
    </location>
</feature>
<dbReference type="GO" id="GO:0005663">
    <property type="term" value="C:DNA replication factor C complex"/>
    <property type="evidence" value="ECO:0007669"/>
    <property type="project" value="TreeGrafter"/>
</dbReference>
<feature type="compositionally biased region" description="Basic and acidic residues" evidence="8">
    <location>
        <begin position="833"/>
        <end position="844"/>
    </location>
</feature>
<gene>
    <name evidence="10" type="ORF">RJ641_013202</name>
</gene>
<dbReference type="Gene3D" id="1.20.272.10">
    <property type="match status" value="1"/>
</dbReference>
<dbReference type="InterPro" id="IPR022754">
    <property type="entry name" value="DNA_pol_III_gamma-3"/>
</dbReference>
<dbReference type="FunFam" id="3.40.50.300:FF:000014">
    <property type="entry name" value="DNA polymerase III subunit gamma/tau"/>
    <property type="match status" value="1"/>
</dbReference>
<sequence>MAEEKEEIRKNVNRNMQLKKEFTAIRKAARVLRDPGTTSSWKNPSHSPSPFTPTRSINNDKSFSKAPNGKENRVFLYNWNVHSSSEKASPITAKAALKSELQRVLHGQCPKHENGGSSSSSSFSVVASVEEDEDEDEGEEESLTNNNNDSKSDTCIAIGDLLNRRRPIKSVAAIKKKKPRRKSSAAASSKHQIQIVLPQISKRGGRFSMADDSVDPSEEYCNSEDFHGRGSSAASPLLSGVRYGKPTTILRNMRSRREESSYSYSTPALSTSSYNMYGIRNPSTAGSWETATPSLSGLEDDDHLDLPGRQGCGIPCYWSRRTPGTGRHKRFCGSCCSPSLSDTLRRKGSSIFCGSQSMYSRHRTPTPGCSNRRRTTSKSAQGILPLLTNSSMGTGNSDDELSTNFGELDLEALSRLDGRRWSLSCRSQEGLELVALNGEVDEEGSPENIKSLSQKYRPMFFEELIGQNIVVQSLMNSILRNRIAPLYLFQGPRGTGKTSTARIFAAALNCGSTEEAKPCGYCRDCTEFISGRSKDLWEVDATNKKGIDKVRYMLKNLLSRPPVDFSRYKVFVIDECQLLPTKTWLAFLKFLEEPPPRVLFVFITTDLDHVPRTVQSRCQKYLFNKIKDADIADRLWKISADENLDVESDALDLIALNADGSLRDAETMLDQLSLLGKRITLSLVNELVGVVSDEKLLELLELAMSSNTAETVKRARELMDSGVDPMVLMSQLASLIMDIIAGTDPIVDARPRESIFSGRNLTEAEVERLKQALKLLSEAEKQLRVSTERSTWFTATLLQLGSVSSHNTSQSCSSRRQGSKTTEEDPSSTSREAYVHKQKLDSHHLQQRSRSPSLPKDRNGNSTHQEDILCLKPAYISLMNDGSVAVSHSEGADGTLLSREINNLDDIWCRCIEKCHSKTLKLLLHMHGKLLSLAEGEGVLVAYVAFGDADIKARVERFQSSITNSFEIVLRRNVEVRIILLPESEASILSSRLLELGDSLGHKQIDTREAIDRERKVACSGLMNGYSDHTSLQELLKVSRRSFNDYEEKLNGGNGDCANGSSTMVHGAFQTSTKSQNLLAEKTAEKNGRKEKRLGIPMQRIESIIHEQRLETAWLQAAEKGTPGSMNRMKPERNQVLPQDGVCHENEMESMSSLGLSSQPKHDNDVLKVNNGKALQKEQVVKNVDRDMNRHHHLEAATAGILKDLRGEDRSNKELQFDHARVVGFCCLEIVET</sequence>
<evidence type="ECO:0000256" key="1">
    <source>
        <dbReference type="ARBA" id="ARBA00006360"/>
    </source>
</evidence>
<reference evidence="10 11" key="1">
    <citation type="submission" date="2023-12" db="EMBL/GenBank/DDBJ databases">
        <title>A high-quality genome assembly for Dillenia turbinata (Dilleniales).</title>
        <authorList>
            <person name="Chanderbali A."/>
        </authorList>
    </citation>
    <scope>NUCLEOTIDE SEQUENCE [LARGE SCALE GENOMIC DNA]</scope>
    <source>
        <strain evidence="10">LSX21</strain>
        <tissue evidence="10">Leaf</tissue>
    </source>
</reference>
<feature type="compositionally biased region" description="Acidic residues" evidence="8">
    <location>
        <begin position="212"/>
        <end position="222"/>
    </location>
</feature>
<feature type="compositionally biased region" description="Acidic residues" evidence="8">
    <location>
        <begin position="129"/>
        <end position="142"/>
    </location>
</feature>
<evidence type="ECO:0000256" key="5">
    <source>
        <dbReference type="ARBA" id="ARBA00022840"/>
    </source>
</evidence>
<dbReference type="InterPro" id="IPR027417">
    <property type="entry name" value="P-loop_NTPase"/>
</dbReference>
<accession>A0AAN8WFH7</accession>
<evidence type="ECO:0000256" key="4">
    <source>
        <dbReference type="ARBA" id="ARBA00022833"/>
    </source>
</evidence>
<dbReference type="GO" id="GO:0003689">
    <property type="term" value="F:DNA clamp loader activity"/>
    <property type="evidence" value="ECO:0007669"/>
    <property type="project" value="TreeGrafter"/>
</dbReference>
<dbReference type="Pfam" id="PF13177">
    <property type="entry name" value="DNA_pol3_delta2"/>
    <property type="match status" value="1"/>
</dbReference>
<dbReference type="Gene3D" id="3.40.50.300">
    <property type="entry name" value="P-loop containing nucleotide triphosphate hydrolases"/>
    <property type="match status" value="1"/>
</dbReference>
<dbReference type="SUPFAM" id="SSF52540">
    <property type="entry name" value="P-loop containing nucleoside triphosphate hydrolases"/>
    <property type="match status" value="1"/>
</dbReference>
<feature type="region of interest" description="Disordered" evidence="8">
    <location>
        <begin position="108"/>
        <end position="151"/>
    </location>
</feature>
<evidence type="ECO:0000256" key="7">
    <source>
        <dbReference type="SAM" id="Coils"/>
    </source>
</evidence>
<feature type="region of interest" description="Disordered" evidence="8">
    <location>
        <begin position="207"/>
        <end position="233"/>
    </location>
</feature>
<feature type="compositionally biased region" description="Polar residues" evidence="8">
    <location>
        <begin position="804"/>
        <end position="820"/>
    </location>
</feature>
<name>A0AAN8WFH7_9MAGN</name>
<evidence type="ECO:0000256" key="8">
    <source>
        <dbReference type="SAM" id="MobiDB-lite"/>
    </source>
</evidence>
<evidence type="ECO:0000259" key="9">
    <source>
        <dbReference type="SMART" id="SM00382"/>
    </source>
</evidence>
<keyword evidence="6 7" id="KW-0175">Coiled coil</keyword>
<dbReference type="Pfam" id="PF22608">
    <property type="entry name" value="DNAX_ATPase_lid"/>
    <property type="match status" value="1"/>
</dbReference>
<keyword evidence="3" id="KW-0547">Nucleotide-binding</keyword>
<dbReference type="GO" id="GO:0006281">
    <property type="term" value="P:DNA repair"/>
    <property type="evidence" value="ECO:0007669"/>
    <property type="project" value="TreeGrafter"/>
</dbReference>
<dbReference type="EMBL" id="JBAMMX010000002">
    <property type="protein sequence ID" value="KAK6945658.1"/>
    <property type="molecule type" value="Genomic_DNA"/>
</dbReference>
<keyword evidence="11" id="KW-1185">Reference proteome</keyword>
<protein>
    <submittedName>
        <fullName evidence="10">DNA polymerase III, gamma subunit, domain III</fullName>
    </submittedName>
</protein>
<dbReference type="Proteomes" id="UP001370490">
    <property type="component" value="Unassembled WGS sequence"/>
</dbReference>
<dbReference type="GO" id="GO:0003887">
    <property type="term" value="F:DNA-directed DNA polymerase activity"/>
    <property type="evidence" value="ECO:0007669"/>
    <property type="project" value="InterPro"/>
</dbReference>